<sequence>MNAHDDDLAAALHSLTPSPPARLPIRSAVTPQAAPRWLSRATPTETPFPVNAGEQPSATPRRLAGPPYADLDAAGCLRRRDFPVPGQRNLSPVNAGQYTRKNIFSLPGPMQAAMGDSTYVAVEATSRDLRRQSRAGPSVPARAKPPLKGSPKKELDIVIELPKNIGRSSRLLSGTKGSVREASMSTARSLPAARMPPAATETTVSVGEPSSATGAAAEGGSSVRSLRESSILRSISTTVGTIVSRLFPRGPGRQQAPSIGTVETGSTTRGRNPREIYVDIELRPRDFALPESTASVRPITASTGLQDNEGVTNAGEVTSRAPKVLSLTHVVTVKSPRKRSRKRMEVDYGKMKGPPEWAAAGG</sequence>
<organism evidence="1 2">
    <name type="scientific">Hyalomma asiaticum</name>
    <name type="common">Tick</name>
    <dbReference type="NCBI Taxonomy" id="266040"/>
    <lineage>
        <taxon>Eukaryota</taxon>
        <taxon>Metazoa</taxon>
        <taxon>Ecdysozoa</taxon>
        <taxon>Arthropoda</taxon>
        <taxon>Chelicerata</taxon>
        <taxon>Arachnida</taxon>
        <taxon>Acari</taxon>
        <taxon>Parasitiformes</taxon>
        <taxon>Ixodida</taxon>
        <taxon>Ixodoidea</taxon>
        <taxon>Ixodidae</taxon>
        <taxon>Hyalomminae</taxon>
        <taxon>Hyalomma</taxon>
    </lineage>
</organism>
<reference evidence="1" key="1">
    <citation type="submission" date="2020-05" db="EMBL/GenBank/DDBJ databases">
        <title>Large-scale comparative analyses of tick genomes elucidate their genetic diversity and vector capacities.</title>
        <authorList>
            <person name="Jia N."/>
            <person name="Wang J."/>
            <person name="Shi W."/>
            <person name="Du L."/>
            <person name="Sun Y."/>
            <person name="Zhan W."/>
            <person name="Jiang J."/>
            <person name="Wang Q."/>
            <person name="Zhang B."/>
            <person name="Ji P."/>
            <person name="Sakyi L.B."/>
            <person name="Cui X."/>
            <person name="Yuan T."/>
            <person name="Jiang B."/>
            <person name="Yang W."/>
            <person name="Lam T.T.-Y."/>
            <person name="Chang Q."/>
            <person name="Ding S."/>
            <person name="Wang X."/>
            <person name="Zhu J."/>
            <person name="Ruan X."/>
            <person name="Zhao L."/>
            <person name="Wei J."/>
            <person name="Que T."/>
            <person name="Du C."/>
            <person name="Cheng J."/>
            <person name="Dai P."/>
            <person name="Han X."/>
            <person name="Huang E."/>
            <person name="Gao Y."/>
            <person name="Liu J."/>
            <person name="Shao H."/>
            <person name="Ye R."/>
            <person name="Li L."/>
            <person name="Wei W."/>
            <person name="Wang X."/>
            <person name="Wang C."/>
            <person name="Yang T."/>
            <person name="Huo Q."/>
            <person name="Li W."/>
            <person name="Guo W."/>
            <person name="Chen H."/>
            <person name="Zhou L."/>
            <person name="Ni X."/>
            <person name="Tian J."/>
            <person name="Zhou Y."/>
            <person name="Sheng Y."/>
            <person name="Liu T."/>
            <person name="Pan Y."/>
            <person name="Xia L."/>
            <person name="Li J."/>
            <person name="Zhao F."/>
            <person name="Cao W."/>
        </authorList>
    </citation>
    <scope>NUCLEOTIDE SEQUENCE</scope>
    <source>
        <strain evidence="1">Hyas-2018</strain>
    </source>
</reference>
<gene>
    <name evidence="1" type="ORF">HPB50_001138</name>
</gene>
<comment type="caution">
    <text evidence="1">The sequence shown here is derived from an EMBL/GenBank/DDBJ whole genome shotgun (WGS) entry which is preliminary data.</text>
</comment>
<dbReference type="Proteomes" id="UP000821845">
    <property type="component" value="Chromosome 3"/>
</dbReference>
<dbReference type="EMBL" id="CM023483">
    <property type="protein sequence ID" value="KAH6934823.1"/>
    <property type="molecule type" value="Genomic_DNA"/>
</dbReference>
<keyword evidence="2" id="KW-1185">Reference proteome</keyword>
<accession>A0ACB7SJD2</accession>
<proteinExistence type="predicted"/>
<name>A0ACB7SJD2_HYAAI</name>
<evidence type="ECO:0000313" key="2">
    <source>
        <dbReference type="Proteomes" id="UP000821845"/>
    </source>
</evidence>
<evidence type="ECO:0000313" key="1">
    <source>
        <dbReference type="EMBL" id="KAH6934823.1"/>
    </source>
</evidence>
<protein>
    <submittedName>
        <fullName evidence="1">Uncharacterized protein</fullName>
    </submittedName>
</protein>